<dbReference type="OrthoDB" id="6988851at2"/>
<evidence type="ECO:0000313" key="2">
    <source>
        <dbReference type="Proteomes" id="UP000288983"/>
    </source>
</evidence>
<dbReference type="AlphaFoldDB" id="A0A443ZK24"/>
<accession>A0A443ZK24</accession>
<dbReference type="EMBL" id="QJRG01000048">
    <property type="protein sequence ID" value="RWU19147.1"/>
    <property type="molecule type" value="Genomic_DNA"/>
</dbReference>
<name>A0A443ZK24_9PSED</name>
<reference evidence="1 2" key="1">
    <citation type="submission" date="2018-06" db="EMBL/GenBank/DDBJ databases">
        <title>Bacteria isolated from soil of Wuhan.</title>
        <authorList>
            <person name="Wei X."/>
            <person name="Chunhua H."/>
        </authorList>
    </citation>
    <scope>NUCLEOTIDE SEQUENCE [LARGE SCALE GENOMIC DNA]</scope>
    <source>
        <strain evidence="2">xwS2</strain>
    </source>
</reference>
<dbReference type="RefSeq" id="WP_128325631.1">
    <property type="nucleotide sequence ID" value="NZ_QJRG01000048.1"/>
</dbReference>
<dbReference type="Proteomes" id="UP000288983">
    <property type="component" value="Unassembled WGS sequence"/>
</dbReference>
<dbReference type="InterPro" id="IPR024487">
    <property type="entry name" value="CBP_BcsR"/>
</dbReference>
<protein>
    <recommendedName>
        <fullName evidence="3">Cellulose biosynthesis protein BcsR</fullName>
    </recommendedName>
</protein>
<dbReference type="NCBIfam" id="NF040717">
    <property type="entry name" value="BcsR_only"/>
    <property type="match status" value="1"/>
</dbReference>
<dbReference type="Pfam" id="PF10945">
    <property type="entry name" value="CBP_BcsR"/>
    <property type="match status" value="1"/>
</dbReference>
<proteinExistence type="predicted"/>
<gene>
    <name evidence="1" type="ORF">DM813_22810</name>
</gene>
<comment type="caution">
    <text evidence="1">The sequence shown here is derived from an EMBL/GenBank/DDBJ whole genome shotgun (WGS) entry which is preliminary data.</text>
</comment>
<evidence type="ECO:0000313" key="1">
    <source>
        <dbReference type="EMBL" id="RWU19147.1"/>
    </source>
</evidence>
<organism evidence="1 2">
    <name type="scientific">Pseudomonas alkylphenolica</name>
    <dbReference type="NCBI Taxonomy" id="237609"/>
    <lineage>
        <taxon>Bacteria</taxon>
        <taxon>Pseudomonadati</taxon>
        <taxon>Pseudomonadota</taxon>
        <taxon>Gammaproteobacteria</taxon>
        <taxon>Pseudomonadales</taxon>
        <taxon>Pseudomonadaceae</taxon>
        <taxon>Pseudomonas</taxon>
    </lineage>
</organism>
<sequence>MTQDDWKQRNDDIARLKQRLGDEDMAYQDISRESELLAACRRWPLLAESEGWSLQGDALNTQTDDKAQPV</sequence>
<evidence type="ECO:0008006" key="3">
    <source>
        <dbReference type="Google" id="ProtNLM"/>
    </source>
</evidence>